<feature type="region of interest" description="Disordered" evidence="1">
    <location>
        <begin position="99"/>
        <end position="130"/>
    </location>
</feature>
<accession>A0A448KAX3</accession>
<keyword evidence="3" id="KW-1185">Reference proteome</keyword>
<organism evidence="2 3">
    <name type="scientific">Actinomyces slackii</name>
    <dbReference type="NCBI Taxonomy" id="52774"/>
    <lineage>
        <taxon>Bacteria</taxon>
        <taxon>Bacillati</taxon>
        <taxon>Actinomycetota</taxon>
        <taxon>Actinomycetes</taxon>
        <taxon>Actinomycetales</taxon>
        <taxon>Actinomycetaceae</taxon>
        <taxon>Actinomyces</taxon>
    </lineage>
</organism>
<dbReference type="AlphaFoldDB" id="A0A448KAX3"/>
<feature type="compositionally biased region" description="Polar residues" evidence="1">
    <location>
        <begin position="99"/>
        <end position="108"/>
    </location>
</feature>
<feature type="region of interest" description="Disordered" evidence="1">
    <location>
        <begin position="1"/>
        <end position="39"/>
    </location>
</feature>
<evidence type="ECO:0000313" key="2">
    <source>
        <dbReference type="EMBL" id="VEG74075.1"/>
    </source>
</evidence>
<feature type="region of interest" description="Disordered" evidence="1">
    <location>
        <begin position="51"/>
        <end position="83"/>
    </location>
</feature>
<dbReference type="EMBL" id="LR134363">
    <property type="protein sequence ID" value="VEG74075.1"/>
    <property type="molecule type" value="Genomic_DNA"/>
</dbReference>
<dbReference type="Proteomes" id="UP000276899">
    <property type="component" value="Chromosome"/>
</dbReference>
<sequence>MVVGPDWDARPNADDGLGGTPRETDEDGDKLVPNLKRPAMKRVLDTLDSAEDDLDAGATSGMTPKSHMLTNGLGGEGSVWKSPLAETSRTAAVGVIDKITSQVSSTRQDVSDDHSAEPEKVKETDSRATW</sequence>
<evidence type="ECO:0000313" key="3">
    <source>
        <dbReference type="Proteomes" id="UP000276899"/>
    </source>
</evidence>
<dbReference type="STRING" id="1278298.GCA_000428685_00217"/>
<feature type="compositionally biased region" description="Basic and acidic residues" evidence="1">
    <location>
        <begin position="109"/>
        <end position="130"/>
    </location>
</feature>
<reference evidence="2 3" key="1">
    <citation type="submission" date="2018-12" db="EMBL/GenBank/DDBJ databases">
        <authorList>
            <consortium name="Pathogen Informatics"/>
        </authorList>
    </citation>
    <scope>NUCLEOTIDE SEQUENCE [LARGE SCALE GENOMIC DNA]</scope>
    <source>
        <strain evidence="2 3">NCTC11923</strain>
    </source>
</reference>
<name>A0A448KAX3_9ACTO</name>
<protein>
    <submittedName>
        <fullName evidence="2">Uncharacterized protein</fullName>
    </submittedName>
</protein>
<dbReference type="KEGG" id="asla:NCTC11923_00694"/>
<proteinExistence type="predicted"/>
<evidence type="ECO:0000256" key="1">
    <source>
        <dbReference type="SAM" id="MobiDB-lite"/>
    </source>
</evidence>
<gene>
    <name evidence="2" type="ORF">NCTC11923_00694</name>
</gene>